<feature type="compositionally biased region" description="Polar residues" evidence="1">
    <location>
        <begin position="967"/>
        <end position="977"/>
    </location>
</feature>
<feature type="region of interest" description="Disordered" evidence="1">
    <location>
        <begin position="966"/>
        <end position="986"/>
    </location>
</feature>
<evidence type="ECO:0000256" key="1">
    <source>
        <dbReference type="SAM" id="MobiDB-lite"/>
    </source>
</evidence>
<feature type="compositionally biased region" description="Low complexity" evidence="1">
    <location>
        <begin position="652"/>
        <end position="666"/>
    </location>
</feature>
<feature type="compositionally biased region" description="Low complexity" evidence="1">
    <location>
        <begin position="841"/>
        <end position="853"/>
    </location>
</feature>
<reference evidence="3" key="1">
    <citation type="submission" date="2019-12" db="EMBL/GenBank/DDBJ databases">
        <title>Genome sequence of Babesia ovis.</title>
        <authorList>
            <person name="Yamagishi J."/>
            <person name="Sevinc F."/>
            <person name="Xuan X."/>
        </authorList>
    </citation>
    <scope>NUCLEOTIDE SEQUENCE</scope>
    <source>
        <strain evidence="3">Selcuk</strain>
    </source>
</reference>
<dbReference type="OrthoDB" id="10692294at2759"/>
<feature type="compositionally biased region" description="Polar residues" evidence="1">
    <location>
        <begin position="1012"/>
        <end position="1022"/>
    </location>
</feature>
<feature type="compositionally biased region" description="Polar residues" evidence="1">
    <location>
        <begin position="1329"/>
        <end position="1345"/>
    </location>
</feature>
<keyword evidence="4" id="KW-1185">Reference proteome</keyword>
<dbReference type="EMBL" id="BLIY01000008">
    <property type="protein sequence ID" value="GFE53931.1"/>
    <property type="molecule type" value="Genomic_DNA"/>
</dbReference>
<organism evidence="3 4">
    <name type="scientific">Babesia ovis</name>
    <dbReference type="NCBI Taxonomy" id="5869"/>
    <lineage>
        <taxon>Eukaryota</taxon>
        <taxon>Sar</taxon>
        <taxon>Alveolata</taxon>
        <taxon>Apicomplexa</taxon>
        <taxon>Aconoidasida</taxon>
        <taxon>Piroplasmida</taxon>
        <taxon>Babesiidae</taxon>
        <taxon>Babesia</taxon>
    </lineage>
</organism>
<protein>
    <submittedName>
        <fullName evidence="3">Uncharacterized protein</fullName>
    </submittedName>
</protein>
<feature type="region of interest" description="Disordered" evidence="1">
    <location>
        <begin position="707"/>
        <end position="729"/>
    </location>
</feature>
<name>A0A9W5TAR5_BABOV</name>
<feature type="compositionally biased region" description="Polar residues" evidence="1">
    <location>
        <begin position="1208"/>
        <end position="1219"/>
    </location>
</feature>
<feature type="region of interest" description="Disordered" evidence="1">
    <location>
        <begin position="1208"/>
        <end position="1231"/>
    </location>
</feature>
<feature type="region of interest" description="Disordered" evidence="1">
    <location>
        <begin position="641"/>
        <end position="688"/>
    </location>
</feature>
<feature type="chain" id="PRO_5040753993" evidence="2">
    <location>
        <begin position="24"/>
        <end position="1468"/>
    </location>
</feature>
<proteinExistence type="predicted"/>
<feature type="region of interest" description="Disordered" evidence="1">
    <location>
        <begin position="1012"/>
        <end position="1076"/>
    </location>
</feature>
<feature type="compositionally biased region" description="Basic and acidic residues" evidence="1">
    <location>
        <begin position="1060"/>
        <end position="1076"/>
    </location>
</feature>
<feature type="compositionally biased region" description="Low complexity" evidence="1">
    <location>
        <begin position="1032"/>
        <end position="1043"/>
    </location>
</feature>
<evidence type="ECO:0000313" key="4">
    <source>
        <dbReference type="Proteomes" id="UP001057455"/>
    </source>
</evidence>
<feature type="region of interest" description="Disordered" evidence="1">
    <location>
        <begin position="1276"/>
        <end position="1365"/>
    </location>
</feature>
<accession>A0A9W5TAR5</accession>
<evidence type="ECO:0000313" key="3">
    <source>
        <dbReference type="EMBL" id="GFE53931.1"/>
    </source>
</evidence>
<comment type="caution">
    <text evidence="3">The sequence shown here is derived from an EMBL/GenBank/DDBJ whole genome shotgun (WGS) entry which is preliminary data.</text>
</comment>
<feature type="compositionally biased region" description="Low complexity" evidence="1">
    <location>
        <begin position="1346"/>
        <end position="1359"/>
    </location>
</feature>
<evidence type="ECO:0000256" key="2">
    <source>
        <dbReference type="SAM" id="SignalP"/>
    </source>
</evidence>
<feature type="region of interest" description="Disordered" evidence="1">
    <location>
        <begin position="296"/>
        <end position="447"/>
    </location>
</feature>
<feature type="region of interest" description="Disordered" evidence="1">
    <location>
        <begin position="755"/>
        <end position="775"/>
    </location>
</feature>
<feature type="compositionally biased region" description="Basic residues" evidence="1">
    <location>
        <begin position="316"/>
        <end position="327"/>
    </location>
</feature>
<gene>
    <name evidence="3" type="ORF">BaOVIS_013350</name>
</gene>
<dbReference type="Proteomes" id="UP001057455">
    <property type="component" value="Unassembled WGS sequence"/>
</dbReference>
<feature type="compositionally biased region" description="Basic and acidic residues" evidence="1">
    <location>
        <begin position="1308"/>
        <end position="1327"/>
    </location>
</feature>
<sequence>MKSTLFLFVSVHLFNGTIRTVAAGFGDSLGSSIDTGGFSGLLSYDAAGNYRYPDLTGAKKGDEMPLVLYPDALRQMTPAAPPKKKRIQPFIDTKTGLAEMDVPYNGKPTNKKPIVDRYNLSSFDVYGGLQDSLNYNTGSQLDPSRFTSPGAAGLPNQAVLVDLPDKLLQQPHAEVAMTKDAYGYHPATTEPMVVIPLPDAGNRPVAGAVNSIGAPAIQNGFGNPQTPNQLNNPVVTGVQGTNAGVYNGQVYNTQASGPLGKVNEMGLTFKASGSTTTEPHFKLTIKCDNCDIGSDSGESHGTPGDLGDSNNDDHSAHHHHHHHHKKHYPTENAEVTNTSESEGEDNGAVSAEGESSVAPEAETQNVDNHEKKPKKPKKAKRKGFLKRLVKNMVSANKQPDNTEAKQEERESETEEEGASFVQVNSQETEVLDPKTKTDPNETNEVTDPQQYYNETGETVKRAGVLQFLIDRDVFESFLELSQDTTDLSQNSSTVSEFFSTIGTKVNCWLKPSRTSCPPVAKNESAEAPEVIEPAVAVDATTEADTVKDLKPRTLLRRVDQDPVQSVPPSPLGLSLMETDKAKESDVSDSTSNLGDDSKTSFLESKERTIDSGYYDNPFTSFFKNIYNSIKGWFVSSSDDEAKTESSVDSGSTPTQETTAQDATAPDTPLPVETPSQDTTVPVETPSPDATAVQDVVPVEACTQDTTAPVDTTTQDTPLSVDTTTQDATATQDTVLPVDTTTQDATATQDTVLPVDTTTQEPPCQDTLPVDTPDQDVTPTQLRKAEDYTSLAAQPLAFSVSSFLQTSDESSTDDGGNFFTRFWRNITSFFTGGNADDDSKSTDTTADKSVAAETSPPPPTAEAADTTTYMDTQQATVGEPNLPTNTDFNSKKYFNQMKKYNKRVKALSKPSLVEIQNNSLNSDGTWENQAIEQVPDYMLDENQGSVDYAPDSSSSVMRSNDRIPSVDDFSTQVVNNPDQVKPSKKRLNKKRRNAFLRFIDKMTSAIESLFSTDTTPVSMSSGGTKADQSEANTTQSTSTITVPTDNLGEPMIPDQSFPSEEALKTPDDTNNLPDEKSYDSELTSLETVDGVNDAVHDIVDGELGKLLNGDKHDIDRLLYYLPSVIDEFTGIEDNDLPNMEETEPAPFADNVEVGVPEWVVVDEVKPTLTAYLPDDNSGWVNEEQPMLTPSPTDIVQEVNAELGNEVVTGSTTANDATDGSVNEEKPLLTPASPTDIIQEVNTESVNEVVPASTTGYESQLIGSYSTNQATDPVQVDNNTWYKDSLPKPQTVYEQDMPSDTSEYITGNSEENKATSSSDRDPAKEKMVESVDSSITTSNTANVETEPTGTATTSNAAAGNSDDQKMPITQQPIVVIVNANANTNGDTAKKPETLAKESQEDEIVKLVHQIAQREIQHQKNCENNVNDVPLENILQKDKVLEMEDSIGDESLKEHLVGYLRKFVQDNGNDQ</sequence>
<feature type="compositionally biased region" description="Basic residues" evidence="1">
    <location>
        <begin position="371"/>
        <end position="389"/>
    </location>
</feature>
<feature type="region of interest" description="Disordered" evidence="1">
    <location>
        <begin position="832"/>
        <end position="863"/>
    </location>
</feature>
<feature type="signal peptide" evidence="2">
    <location>
        <begin position="1"/>
        <end position="23"/>
    </location>
</feature>
<keyword evidence="2" id="KW-0732">Signal</keyword>
<feature type="compositionally biased region" description="Polar residues" evidence="1">
    <location>
        <begin position="1296"/>
        <end position="1307"/>
    </location>
</feature>
<feature type="region of interest" description="Disordered" evidence="1">
    <location>
        <begin position="580"/>
        <end position="599"/>
    </location>
</feature>